<name>A0AAW1JBE9_SAPOF</name>
<dbReference type="Proteomes" id="UP001443914">
    <property type="component" value="Unassembled WGS sequence"/>
</dbReference>
<dbReference type="EMBL" id="JBDFQZ010000008">
    <property type="protein sequence ID" value="KAK9699253.1"/>
    <property type="molecule type" value="Genomic_DNA"/>
</dbReference>
<protein>
    <submittedName>
        <fullName evidence="1">Uncharacterized protein</fullName>
    </submittedName>
</protein>
<comment type="caution">
    <text evidence="1">The sequence shown here is derived from an EMBL/GenBank/DDBJ whole genome shotgun (WGS) entry which is preliminary data.</text>
</comment>
<reference evidence="1 2" key="1">
    <citation type="submission" date="2024-03" db="EMBL/GenBank/DDBJ databases">
        <title>WGS assembly of Saponaria officinalis var. Norfolk2.</title>
        <authorList>
            <person name="Jenkins J."/>
            <person name="Shu S."/>
            <person name="Grimwood J."/>
            <person name="Barry K."/>
            <person name="Goodstein D."/>
            <person name="Schmutz J."/>
            <person name="Leebens-Mack J."/>
            <person name="Osbourn A."/>
        </authorList>
    </citation>
    <scope>NUCLEOTIDE SEQUENCE [LARGE SCALE GENOMIC DNA]</scope>
    <source>
        <strain evidence="2">cv. Norfolk2</strain>
        <strain evidence="1">JIC</strain>
        <tissue evidence="1">Leaf</tissue>
    </source>
</reference>
<dbReference type="EMBL" id="JBDFQZ010000008">
    <property type="protein sequence ID" value="KAK9699252.1"/>
    <property type="molecule type" value="Genomic_DNA"/>
</dbReference>
<dbReference type="EMBL" id="JBDFQZ010000008">
    <property type="protein sequence ID" value="KAK9699251.1"/>
    <property type="molecule type" value="Genomic_DNA"/>
</dbReference>
<keyword evidence="2" id="KW-1185">Reference proteome</keyword>
<evidence type="ECO:0000313" key="2">
    <source>
        <dbReference type="Proteomes" id="UP001443914"/>
    </source>
</evidence>
<proteinExistence type="predicted"/>
<organism evidence="1 2">
    <name type="scientific">Saponaria officinalis</name>
    <name type="common">Common soapwort</name>
    <name type="synonym">Lychnis saponaria</name>
    <dbReference type="NCBI Taxonomy" id="3572"/>
    <lineage>
        <taxon>Eukaryota</taxon>
        <taxon>Viridiplantae</taxon>
        <taxon>Streptophyta</taxon>
        <taxon>Embryophyta</taxon>
        <taxon>Tracheophyta</taxon>
        <taxon>Spermatophyta</taxon>
        <taxon>Magnoliopsida</taxon>
        <taxon>eudicotyledons</taxon>
        <taxon>Gunneridae</taxon>
        <taxon>Pentapetalae</taxon>
        <taxon>Caryophyllales</taxon>
        <taxon>Caryophyllaceae</taxon>
        <taxon>Caryophylleae</taxon>
        <taxon>Saponaria</taxon>
    </lineage>
</organism>
<dbReference type="InterPro" id="IPR023393">
    <property type="entry name" value="START-like_dom_sf"/>
</dbReference>
<dbReference type="PANTHER" id="PTHR34560:SF1">
    <property type="entry name" value="START DOMAIN-CONTAINING PROTEIN"/>
    <property type="match status" value="1"/>
</dbReference>
<accession>A0AAW1JBE9</accession>
<dbReference type="PANTHER" id="PTHR34560">
    <property type="entry name" value="POLYKETIDE CYCLASE/DEHYDRASE/LIPID TRANSPORT SUPERFAMILY PROTEIN"/>
    <property type="match status" value="1"/>
</dbReference>
<dbReference type="AlphaFoldDB" id="A0AAW1JBE9"/>
<evidence type="ECO:0000313" key="1">
    <source>
        <dbReference type="EMBL" id="KAK9699251.1"/>
    </source>
</evidence>
<sequence length="578" mass="64956">MGKKGKIALYRETLDKTLASDNLTDENKLRALVENQILRSSEGNTRDYIDNVLEKRTAEVSNFLEMLRSVSKEYGTPDHTHQASWKLKQDTEEFRVMYREGLSGSPFHSLLVEGYIDAPLDVCLCVSWETALYPRWFPEMLIPTFKVVAAKSLQKVMIGEEISLVRVKLSWPMSSREAVLHYFEFEYLEDGLVIGLINTIPDVDDVQMETHGFTNDGIPDVENTVRIDLVGGFALQRVTESRSYFRTIANMDIKLDFVPPTLINFISRQVIGSGFRFYQKTVASVSKGDEAFAKVLSGPLYCRIREALSSNTEGKKHETQSINNCMTITNGKQKADVQDESREDGEKVLSSSCAEIAIDCIREEESCDTNATTHKKHLGDMFKVKDETVLSKDDLNEYFQQNKPATEIEEETEGSESAVEKRKANNDDFEKYDQFQSVNVHKNVPISPQVEKALGTLDKLISVVREGRLRSHDTAQPGPWVEAGEATSSTMRQQNVGSIAHVDDLRSTDQVSDTLTSPVENPPIGNWSRNAVSAGNSPVIDSLVNPEVDSIHENNKKHGQPRKWKFCCLQIVSGRLIS</sequence>
<dbReference type="SUPFAM" id="SSF55961">
    <property type="entry name" value="Bet v1-like"/>
    <property type="match status" value="1"/>
</dbReference>
<gene>
    <name evidence="1" type="ORF">RND81_08G163000</name>
</gene>
<dbReference type="Gene3D" id="3.30.530.20">
    <property type="match status" value="1"/>
</dbReference>